<sequence>GTLFLSRKCLLPAAIGDERCWPSFQSPVLYPEINIPLHFLIDTGAEVSVLAPALLTKRGCLEHTLQAANGAAIATCGTQSLTLNLGLRRTFCLVFLVGDVTTPIIGADFLRHFYLLVDMRHYKVIDKVTCI</sequence>
<dbReference type="InterPro" id="IPR001969">
    <property type="entry name" value="Aspartic_peptidase_AS"/>
</dbReference>
<reference evidence="3" key="1">
    <citation type="submission" date="2017-05" db="UniProtKB">
        <authorList>
            <consortium name="EnsemblMetazoa"/>
        </authorList>
    </citation>
    <scope>IDENTIFICATION</scope>
</reference>
<dbReference type="PROSITE" id="PS00141">
    <property type="entry name" value="ASP_PROTEASE"/>
    <property type="match status" value="1"/>
</dbReference>
<proteinExistence type="predicted"/>
<evidence type="ECO:0000313" key="3">
    <source>
        <dbReference type="EnsemblMetazoa" id="Aqu2.1.31306_001"/>
    </source>
</evidence>
<dbReference type="InParanoid" id="A0A1X7UUG2"/>
<organism evidence="3">
    <name type="scientific">Amphimedon queenslandica</name>
    <name type="common">Sponge</name>
    <dbReference type="NCBI Taxonomy" id="400682"/>
    <lineage>
        <taxon>Eukaryota</taxon>
        <taxon>Metazoa</taxon>
        <taxon>Porifera</taxon>
        <taxon>Demospongiae</taxon>
        <taxon>Heteroscleromorpha</taxon>
        <taxon>Haplosclerida</taxon>
        <taxon>Niphatidae</taxon>
        <taxon>Amphimedon</taxon>
    </lineage>
</organism>
<feature type="domain" description="Peptidase A2" evidence="2">
    <location>
        <begin position="37"/>
        <end position="109"/>
    </location>
</feature>
<keyword evidence="1" id="KW-0378">Hydrolase</keyword>
<evidence type="ECO:0000256" key="1">
    <source>
        <dbReference type="ARBA" id="ARBA00022801"/>
    </source>
</evidence>
<dbReference type="Gene3D" id="2.40.70.10">
    <property type="entry name" value="Acid Proteases"/>
    <property type="match status" value="1"/>
</dbReference>
<dbReference type="SUPFAM" id="SSF50630">
    <property type="entry name" value="Acid proteases"/>
    <property type="match status" value="1"/>
</dbReference>
<dbReference type="InterPro" id="IPR021109">
    <property type="entry name" value="Peptidase_aspartic_dom_sf"/>
</dbReference>
<dbReference type="EnsemblMetazoa" id="Aqu2.1.31306_001">
    <property type="protein sequence ID" value="Aqu2.1.31306_001"/>
    <property type="gene ID" value="Aqu2.1.31306"/>
</dbReference>
<dbReference type="PROSITE" id="PS50175">
    <property type="entry name" value="ASP_PROT_RETROV"/>
    <property type="match status" value="1"/>
</dbReference>
<accession>A0A1X7UUG2</accession>
<dbReference type="InterPro" id="IPR001995">
    <property type="entry name" value="Peptidase_A2_cat"/>
</dbReference>
<evidence type="ECO:0000259" key="2">
    <source>
        <dbReference type="PROSITE" id="PS50175"/>
    </source>
</evidence>
<name>A0A1X7UUG2_AMPQE</name>
<protein>
    <recommendedName>
        <fullName evidence="2">Peptidase A2 domain-containing protein</fullName>
    </recommendedName>
</protein>
<dbReference type="AlphaFoldDB" id="A0A1X7UUG2"/>
<dbReference type="GO" id="GO:0006508">
    <property type="term" value="P:proteolysis"/>
    <property type="evidence" value="ECO:0007669"/>
    <property type="project" value="InterPro"/>
</dbReference>
<dbReference type="FunFam" id="2.40.70.10:FF:000130">
    <property type="entry name" value="Retrovirus-related Pol polyprotein from transposon opus-like Protein"/>
    <property type="match status" value="1"/>
</dbReference>
<dbReference type="GO" id="GO:0004190">
    <property type="term" value="F:aspartic-type endopeptidase activity"/>
    <property type="evidence" value="ECO:0007669"/>
    <property type="project" value="InterPro"/>
</dbReference>